<proteinExistence type="predicted"/>
<keyword evidence="1" id="KW-0175">Coiled coil</keyword>
<dbReference type="AlphaFoldDB" id="A0A0W0SP42"/>
<keyword evidence="4" id="KW-1185">Reference proteome</keyword>
<gene>
    <name evidence="3" type="ORF">Lbru_1224</name>
</gene>
<dbReference type="PATRIC" id="fig|29422.6.peg.1299"/>
<evidence type="ECO:0000313" key="4">
    <source>
        <dbReference type="Proteomes" id="UP000054742"/>
    </source>
</evidence>
<dbReference type="RefSeq" id="WP_131793492.1">
    <property type="nucleotide sequence ID" value="NZ_CAAAHU010000006.1"/>
</dbReference>
<sequence length="103" mass="11831">MVEKLNANDYSTEMTGIKYKVAHQQTNKEEWNISEIAQKKRLIKIIKKLVDTLEKDIASASEKKKVKVPAKQKITAKKNVRSSYSSEMKQLPERMVAKSESSF</sequence>
<name>A0A0W0SP42_9GAMM</name>
<protein>
    <submittedName>
        <fullName evidence="3">Uncharacterized protein</fullName>
    </submittedName>
</protein>
<dbReference type="EMBL" id="LNXV01000008">
    <property type="protein sequence ID" value="KTC85009.1"/>
    <property type="molecule type" value="Genomic_DNA"/>
</dbReference>
<evidence type="ECO:0000256" key="2">
    <source>
        <dbReference type="SAM" id="MobiDB-lite"/>
    </source>
</evidence>
<dbReference type="STRING" id="29422.Lbru_1224"/>
<evidence type="ECO:0000256" key="1">
    <source>
        <dbReference type="SAM" id="Coils"/>
    </source>
</evidence>
<feature type="region of interest" description="Disordered" evidence="2">
    <location>
        <begin position="81"/>
        <end position="103"/>
    </location>
</feature>
<accession>A0A0W0SP42</accession>
<feature type="coiled-coil region" evidence="1">
    <location>
        <begin position="36"/>
        <end position="63"/>
    </location>
</feature>
<dbReference type="Proteomes" id="UP000054742">
    <property type="component" value="Unassembled WGS sequence"/>
</dbReference>
<comment type="caution">
    <text evidence="3">The sequence shown here is derived from an EMBL/GenBank/DDBJ whole genome shotgun (WGS) entry which is preliminary data.</text>
</comment>
<evidence type="ECO:0000313" key="3">
    <source>
        <dbReference type="EMBL" id="KTC85009.1"/>
    </source>
</evidence>
<reference evidence="3 4" key="1">
    <citation type="submission" date="2015-11" db="EMBL/GenBank/DDBJ databases">
        <title>Genomic analysis of 38 Legionella species identifies large and diverse effector repertoires.</title>
        <authorList>
            <person name="Burstein D."/>
            <person name="Amaro F."/>
            <person name="Zusman T."/>
            <person name="Lifshitz Z."/>
            <person name="Cohen O."/>
            <person name="Gilbert J.A."/>
            <person name="Pupko T."/>
            <person name="Shuman H.A."/>
            <person name="Segal G."/>
        </authorList>
    </citation>
    <scope>NUCLEOTIDE SEQUENCE [LARGE SCALE GENOMIC DNA]</scope>
    <source>
        <strain evidence="3 4">ATCC 43878</strain>
    </source>
</reference>
<organism evidence="3 4">
    <name type="scientific">Legionella brunensis</name>
    <dbReference type="NCBI Taxonomy" id="29422"/>
    <lineage>
        <taxon>Bacteria</taxon>
        <taxon>Pseudomonadati</taxon>
        <taxon>Pseudomonadota</taxon>
        <taxon>Gammaproteobacteria</taxon>
        <taxon>Legionellales</taxon>
        <taxon>Legionellaceae</taxon>
        <taxon>Legionella</taxon>
    </lineage>
</organism>